<dbReference type="SUPFAM" id="SSF52980">
    <property type="entry name" value="Restriction endonuclease-like"/>
    <property type="match status" value="1"/>
</dbReference>
<name>A0A4Y2JYH3_ARAVE</name>
<dbReference type="PANTHER" id="PTHR46609">
    <property type="entry name" value="EXONUCLEASE, PHAGE-TYPE/RECB, C-TERMINAL DOMAIN-CONTAINING PROTEIN"/>
    <property type="match status" value="1"/>
</dbReference>
<evidence type="ECO:0000313" key="3">
    <source>
        <dbReference type="Proteomes" id="UP000499080"/>
    </source>
</evidence>
<dbReference type="EMBL" id="BGPR01004001">
    <property type="protein sequence ID" value="GBM94805.1"/>
    <property type="molecule type" value="Genomic_DNA"/>
</dbReference>
<dbReference type="CDD" id="cd22343">
    <property type="entry name" value="PDDEXK_lambda_exonuclease-like"/>
    <property type="match status" value="1"/>
</dbReference>
<evidence type="ECO:0000259" key="1">
    <source>
        <dbReference type="Pfam" id="PF09588"/>
    </source>
</evidence>
<reference evidence="2 3" key="1">
    <citation type="journal article" date="2019" name="Sci. Rep.">
        <title>Orb-weaving spider Araneus ventricosus genome elucidates the spidroin gene catalogue.</title>
        <authorList>
            <person name="Kono N."/>
            <person name="Nakamura H."/>
            <person name="Ohtoshi R."/>
            <person name="Moran D.A.P."/>
            <person name="Shinohara A."/>
            <person name="Yoshida Y."/>
            <person name="Fujiwara M."/>
            <person name="Mori M."/>
            <person name="Tomita M."/>
            <person name="Arakawa K."/>
        </authorList>
    </citation>
    <scope>NUCLEOTIDE SEQUENCE [LARGE SCALE GENOMIC DNA]</scope>
</reference>
<gene>
    <name evidence="2" type="ORF">AVEN_69359_1</name>
</gene>
<evidence type="ECO:0000313" key="2">
    <source>
        <dbReference type="EMBL" id="GBM94805.1"/>
    </source>
</evidence>
<protein>
    <recommendedName>
        <fullName evidence="1">YqaJ viral recombinase domain-containing protein</fullName>
    </recommendedName>
</protein>
<keyword evidence="3" id="KW-1185">Reference proteome</keyword>
<feature type="domain" description="YqaJ viral recombinase" evidence="1">
    <location>
        <begin position="34"/>
        <end position="143"/>
    </location>
</feature>
<dbReference type="Proteomes" id="UP000499080">
    <property type="component" value="Unassembled WGS sequence"/>
</dbReference>
<dbReference type="InterPro" id="IPR019080">
    <property type="entry name" value="YqaJ_viral_recombinase"/>
</dbReference>
<accession>A0A4Y2JYH3</accession>
<dbReference type="Gene3D" id="3.90.320.10">
    <property type="match status" value="1"/>
</dbReference>
<sequence length="215" mass="24618">MFGILVQNQFSRFKVNDCSYLEPETRWQSLSERWRQERALRISSSVFKEIACRRSSTPCSKLVKRVVYRNNVSTLAMKYALVNEGNALKQYEENHCIQVQSCGLFVHPNKPFLCSSPDGLIGDDGVLEIKRPYSGRFSKNLAEFITDGKNKFVLKILNKGEIFTFPKATNFITKSRGNCLFQTENGANYMCGVKRIHLCCGYTEMNNFGQICFQS</sequence>
<dbReference type="PANTHER" id="PTHR46609:SF8">
    <property type="entry name" value="YQAJ VIRAL RECOMBINASE DOMAIN-CONTAINING PROTEIN"/>
    <property type="match status" value="1"/>
</dbReference>
<proteinExistence type="predicted"/>
<dbReference type="InterPro" id="IPR051703">
    <property type="entry name" value="NF-kappa-B_Signaling_Reg"/>
</dbReference>
<dbReference type="AlphaFoldDB" id="A0A4Y2JYH3"/>
<dbReference type="OrthoDB" id="6502622at2759"/>
<dbReference type="GO" id="GO:0006281">
    <property type="term" value="P:DNA repair"/>
    <property type="evidence" value="ECO:0007669"/>
    <property type="project" value="UniProtKB-ARBA"/>
</dbReference>
<organism evidence="2 3">
    <name type="scientific">Araneus ventricosus</name>
    <name type="common">Orbweaver spider</name>
    <name type="synonym">Epeira ventricosa</name>
    <dbReference type="NCBI Taxonomy" id="182803"/>
    <lineage>
        <taxon>Eukaryota</taxon>
        <taxon>Metazoa</taxon>
        <taxon>Ecdysozoa</taxon>
        <taxon>Arthropoda</taxon>
        <taxon>Chelicerata</taxon>
        <taxon>Arachnida</taxon>
        <taxon>Araneae</taxon>
        <taxon>Araneomorphae</taxon>
        <taxon>Entelegynae</taxon>
        <taxon>Araneoidea</taxon>
        <taxon>Araneidae</taxon>
        <taxon>Araneus</taxon>
    </lineage>
</organism>
<dbReference type="Pfam" id="PF09588">
    <property type="entry name" value="YqaJ"/>
    <property type="match status" value="1"/>
</dbReference>
<dbReference type="InterPro" id="IPR011335">
    <property type="entry name" value="Restrct_endonuc-II-like"/>
</dbReference>
<dbReference type="InterPro" id="IPR011604">
    <property type="entry name" value="PDDEXK-like_dom_sf"/>
</dbReference>
<comment type="caution">
    <text evidence="2">The sequence shown here is derived from an EMBL/GenBank/DDBJ whole genome shotgun (WGS) entry which is preliminary data.</text>
</comment>